<evidence type="ECO:0000313" key="3">
    <source>
        <dbReference type="Proteomes" id="UP000254209"/>
    </source>
</evidence>
<gene>
    <name evidence="2" type="ORF">NCTC10283_00694</name>
</gene>
<accession>A0A376BLF5</accession>
<dbReference type="PROSITE" id="PS51257">
    <property type="entry name" value="PROKAR_LIPOPROTEIN"/>
    <property type="match status" value="1"/>
</dbReference>
<protein>
    <recommendedName>
        <fullName evidence="4">Lipoprotein</fullName>
    </recommendedName>
</protein>
<reference evidence="2 3" key="1">
    <citation type="submission" date="2018-06" db="EMBL/GenBank/DDBJ databases">
        <authorList>
            <consortium name="Pathogen Informatics"/>
            <person name="Doyle S."/>
        </authorList>
    </citation>
    <scope>NUCLEOTIDE SEQUENCE [LARGE SCALE GENOMIC DNA]</scope>
    <source>
        <strain evidence="2 3">NCTC10283</strain>
    </source>
</reference>
<dbReference type="STRING" id="1120980.GCA_000745955_01739"/>
<dbReference type="AlphaFoldDB" id="A0A376BLF5"/>
<dbReference type="OrthoDB" id="8613401at2"/>
<dbReference type="Proteomes" id="UP000254209">
    <property type="component" value="Unassembled WGS sequence"/>
</dbReference>
<organism evidence="2 3">
    <name type="scientific">Alysiella crassa</name>
    <dbReference type="NCBI Taxonomy" id="153491"/>
    <lineage>
        <taxon>Bacteria</taxon>
        <taxon>Pseudomonadati</taxon>
        <taxon>Pseudomonadota</taxon>
        <taxon>Betaproteobacteria</taxon>
        <taxon>Neisseriales</taxon>
        <taxon>Neisseriaceae</taxon>
        <taxon>Alysiella</taxon>
    </lineage>
</organism>
<evidence type="ECO:0000256" key="1">
    <source>
        <dbReference type="SAM" id="SignalP"/>
    </source>
</evidence>
<name>A0A376BLF5_9NEIS</name>
<sequence length="145" mass="14869">MTLKNVMLASAAALVLSACYVVPMENGSRVVQMPANGSTSTAHTPHETVLNARLYPNNTAAQNAGAGSATVTITQSGHGVFRAQIGAESFTGDATRTLGSRSGKANGTGSMGRYINCNYTMNSESVGTGTCTTSAGASYNMHISR</sequence>
<dbReference type="RefSeq" id="WP_034293823.1">
    <property type="nucleotide sequence ID" value="NZ_CP091519.2"/>
</dbReference>
<proteinExistence type="predicted"/>
<evidence type="ECO:0008006" key="4">
    <source>
        <dbReference type="Google" id="ProtNLM"/>
    </source>
</evidence>
<keyword evidence="3" id="KW-1185">Reference proteome</keyword>
<feature type="signal peptide" evidence="1">
    <location>
        <begin position="1"/>
        <end position="23"/>
    </location>
</feature>
<evidence type="ECO:0000313" key="2">
    <source>
        <dbReference type="EMBL" id="SSY70592.1"/>
    </source>
</evidence>
<keyword evidence="1" id="KW-0732">Signal</keyword>
<dbReference type="EMBL" id="UFSO01000002">
    <property type="protein sequence ID" value="SSY70592.1"/>
    <property type="molecule type" value="Genomic_DNA"/>
</dbReference>
<feature type="chain" id="PRO_5016861667" description="Lipoprotein" evidence="1">
    <location>
        <begin position="24"/>
        <end position="145"/>
    </location>
</feature>